<evidence type="ECO:0000256" key="3">
    <source>
        <dbReference type="ARBA" id="ARBA00022692"/>
    </source>
</evidence>
<dbReference type="AlphaFoldDB" id="A0A1K1NGG1"/>
<dbReference type="Proteomes" id="UP000182248">
    <property type="component" value="Unassembled WGS sequence"/>
</dbReference>
<proteinExistence type="predicted"/>
<evidence type="ECO:0000256" key="7">
    <source>
        <dbReference type="SAM" id="Phobius"/>
    </source>
</evidence>
<evidence type="ECO:0000256" key="4">
    <source>
        <dbReference type="ARBA" id="ARBA00022989"/>
    </source>
</evidence>
<feature type="transmembrane region" description="Helical" evidence="7">
    <location>
        <begin position="281"/>
        <end position="302"/>
    </location>
</feature>
<comment type="subcellular location">
    <subcellularLocation>
        <location evidence="1">Cell membrane</location>
        <topology evidence="1">Multi-pass membrane protein</topology>
    </subcellularLocation>
</comment>
<dbReference type="Gene3D" id="1.20.1640.10">
    <property type="entry name" value="Multidrug efflux transporter AcrB transmembrane domain"/>
    <property type="match status" value="2"/>
</dbReference>
<keyword evidence="2" id="KW-1003">Cell membrane</keyword>
<evidence type="ECO:0000313" key="10">
    <source>
        <dbReference type="Proteomes" id="UP000182248"/>
    </source>
</evidence>
<feature type="transmembrane region" description="Helical" evidence="7">
    <location>
        <begin position="413"/>
        <end position="433"/>
    </location>
</feature>
<dbReference type="EMBL" id="FPJE01000005">
    <property type="protein sequence ID" value="SFW34407.1"/>
    <property type="molecule type" value="Genomic_DNA"/>
</dbReference>
<reference evidence="9 10" key="1">
    <citation type="submission" date="2016-11" db="EMBL/GenBank/DDBJ databases">
        <authorList>
            <person name="Jaros S."/>
            <person name="Januszkiewicz K."/>
            <person name="Wedrychowicz H."/>
        </authorList>
    </citation>
    <scope>NUCLEOTIDE SEQUENCE [LARGE SCALE GENOMIC DNA]</scope>
    <source>
        <strain evidence="9 10">CGMCC 1.12145</strain>
    </source>
</reference>
<gene>
    <name evidence="9" type="ORF">SAMN02927921_01270</name>
</gene>
<dbReference type="RefSeq" id="WP_083564809.1">
    <property type="nucleotide sequence ID" value="NZ_FPJE01000005.1"/>
</dbReference>
<feature type="transmembrane region" description="Helical" evidence="7">
    <location>
        <begin position="229"/>
        <end position="248"/>
    </location>
</feature>
<feature type="transmembrane region" description="Helical" evidence="7">
    <location>
        <begin position="322"/>
        <end position="345"/>
    </location>
</feature>
<feature type="transmembrane region" description="Helical" evidence="7">
    <location>
        <begin position="742"/>
        <end position="768"/>
    </location>
</feature>
<evidence type="ECO:0000256" key="6">
    <source>
        <dbReference type="SAM" id="MobiDB-lite"/>
    </source>
</evidence>
<keyword evidence="4 7" id="KW-1133">Transmembrane helix</keyword>
<organism evidence="9 10">
    <name type="scientific">Sinomicrobium oceani</name>
    <dbReference type="NCBI Taxonomy" id="1150368"/>
    <lineage>
        <taxon>Bacteria</taxon>
        <taxon>Pseudomonadati</taxon>
        <taxon>Bacteroidota</taxon>
        <taxon>Flavobacteriia</taxon>
        <taxon>Flavobacteriales</taxon>
        <taxon>Flavobacteriaceae</taxon>
        <taxon>Sinomicrobium</taxon>
    </lineage>
</organism>
<feature type="domain" description="SSD" evidence="8">
    <location>
        <begin position="643"/>
        <end position="770"/>
    </location>
</feature>
<dbReference type="SUPFAM" id="SSF82866">
    <property type="entry name" value="Multidrug efflux transporter AcrB transmembrane domain"/>
    <property type="match status" value="2"/>
</dbReference>
<name>A0A1K1NGG1_9FLAO</name>
<feature type="transmembrane region" description="Helical" evidence="7">
    <location>
        <begin position="643"/>
        <end position="665"/>
    </location>
</feature>
<dbReference type="PROSITE" id="PS50156">
    <property type="entry name" value="SSD"/>
    <property type="match status" value="2"/>
</dbReference>
<dbReference type="InterPro" id="IPR004869">
    <property type="entry name" value="MMPL_dom"/>
</dbReference>
<dbReference type="InterPro" id="IPR050545">
    <property type="entry name" value="Mycobact_MmpL"/>
</dbReference>
<evidence type="ECO:0000256" key="5">
    <source>
        <dbReference type="ARBA" id="ARBA00023136"/>
    </source>
</evidence>
<sequence>MVAWIRKGFWERVARIILRNRILILLIIAGITFFLAMQWKNMRFTYTEANLLPDHHPVNVEYNRFLETFGEEGNLIVLAVKDPALFTPHNFKLWNKLSKQLNAFPEVDIVVSTDNLKELVKNTDKQEFELKPFLDHEPQSEEAIDTLKNHLFHELPFYESLLFNKETETIRTAVYLDKEIVNTPVRKDFIFNDFIPLIKKFENNTGLKVHISGMPYIRTLNSQNIIDEIGGFILAALGVTSLIFFFFFRSFRATLISMVVVIIGVMWAFGFLGLLHYEITVLTALIPPLIIVIGIPNCIFLINKYQQEVKKHGNQAKSLQRVISKVGNATLMTNATTAIGFASFIVTESKLLKEFGIVASLNILAIFILSLLIIPIIYSFMSLPKKRHLKHLNKRWIGGFVNWMEKTVKHRRIEIGICSIVLLVASIIGIYQIRISGSIIEDMPKSTGFFEDIRFFEKEFDGIMPLEIMIDTKRKNGVMKLSTLRRMDQLEELITEIPGLSKPISVVNLVKYSKQAYYNGNPAYYQLPSNQENNFILSYAKKSSGNANLLRSFVDSTGQIARITTFMQDMGTDKMEGIQERLWGTIHKVFPEDRYDVSMTGKALVFMKGTKYLVNNLILSLALAVLLIAIFMAYMFRSFKMIIISLIPNLFPLVITAGIMGFLGIPIKPSTILVFSIAFGISVDDTIHFLAKYRQELVSNGWKIRKSVFAALRETGVSMFYTSIVLFFGFSVFTTSSFGGTVALGGLVSSTLLFAMLSNLILLPSLLLSLEKSIANKQVLKEPNIDVLSDDEEDEEKKKNLPVKPAGSFGFPKPTFPDSNNTWY</sequence>
<evidence type="ECO:0000259" key="8">
    <source>
        <dbReference type="PROSITE" id="PS50156"/>
    </source>
</evidence>
<accession>A0A1K1NGG1</accession>
<keyword evidence="5 7" id="KW-0472">Membrane</keyword>
<feature type="transmembrane region" description="Helical" evidence="7">
    <location>
        <begin position="255"/>
        <end position="275"/>
    </location>
</feature>
<dbReference type="PANTHER" id="PTHR33406:SF12">
    <property type="entry name" value="BLR2997 PROTEIN"/>
    <property type="match status" value="1"/>
</dbReference>
<protein>
    <recommendedName>
        <fullName evidence="8">SSD domain-containing protein</fullName>
    </recommendedName>
</protein>
<feature type="transmembrane region" description="Helical" evidence="7">
    <location>
        <begin position="671"/>
        <end position="691"/>
    </location>
</feature>
<feature type="transmembrane region" description="Helical" evidence="7">
    <location>
        <begin position="617"/>
        <end position="636"/>
    </location>
</feature>
<keyword evidence="3 7" id="KW-0812">Transmembrane</keyword>
<feature type="transmembrane region" description="Helical" evidence="7">
    <location>
        <begin position="357"/>
        <end position="381"/>
    </location>
</feature>
<dbReference type="OrthoDB" id="9805018at2"/>
<feature type="transmembrane region" description="Helical" evidence="7">
    <location>
        <begin position="711"/>
        <end position="730"/>
    </location>
</feature>
<dbReference type="GO" id="GO:0005886">
    <property type="term" value="C:plasma membrane"/>
    <property type="evidence" value="ECO:0007669"/>
    <property type="project" value="UniProtKB-SubCell"/>
</dbReference>
<evidence type="ECO:0000256" key="1">
    <source>
        <dbReference type="ARBA" id="ARBA00004651"/>
    </source>
</evidence>
<dbReference type="PANTHER" id="PTHR33406">
    <property type="entry name" value="MEMBRANE PROTEIN MJ1562-RELATED"/>
    <property type="match status" value="1"/>
</dbReference>
<evidence type="ECO:0000313" key="9">
    <source>
        <dbReference type="EMBL" id="SFW34407.1"/>
    </source>
</evidence>
<dbReference type="Pfam" id="PF03176">
    <property type="entry name" value="MMPL"/>
    <property type="match status" value="2"/>
</dbReference>
<dbReference type="STRING" id="1150368.SAMN02927921_01270"/>
<keyword evidence="10" id="KW-1185">Reference proteome</keyword>
<evidence type="ECO:0000256" key="2">
    <source>
        <dbReference type="ARBA" id="ARBA00022475"/>
    </source>
</evidence>
<feature type="transmembrane region" description="Helical" evidence="7">
    <location>
        <begin position="21"/>
        <end position="39"/>
    </location>
</feature>
<feature type="region of interest" description="Disordered" evidence="6">
    <location>
        <begin position="789"/>
        <end position="824"/>
    </location>
</feature>
<dbReference type="InterPro" id="IPR000731">
    <property type="entry name" value="SSD"/>
</dbReference>
<feature type="domain" description="SSD" evidence="8">
    <location>
        <begin position="255"/>
        <end position="380"/>
    </location>
</feature>